<evidence type="ECO:0000259" key="1">
    <source>
        <dbReference type="Pfam" id="PF14911"/>
    </source>
</evidence>
<proteinExistence type="predicted"/>
<accession>A0AAW1UZA4</accession>
<sequence>MLNIYEKKIFCCDTENPEYYINFYNGQFVENEDVLYLGNRKFHKKFLIEEISFISRYLKKRWIFVQNSVLLDNNLSFKEVVEARCDINKGFNSILCCLKGIHLSEERNLISECINSLGVSVLSLQSFEDKILMKFFSSRQTLNCPIYEYFHTYLDIQFYIVLIRLKCDTSRCIIEDNILKVMTDLIILSRKYFIKQFKISNSSFFCQCIKHSWLILKLIFKEHLSMDIFWKNFECILRNDDALFSFWIMRDIISIQEVKETSERPKLPTDSKFIKEKLKTALSEPSDKLNHLRLMYPLMCDIWLSENWVEVLLLLWDHFSKRLNNSIKYQSGFHINCVEFTELIDTIIFSPLDCDEEFEFFIGILLNYLKKQPNHWGKIKCRIFSQLSPFKIALLEDVGLCRVLELFICLMEVNCDELSKKIISIYANINDNVVTSTNVNIYVSFIIRYTRENKNIEKITPPLVRILHHASENQNNFPIIKEFFDGFLWIVKQSSNMQLHQWTLLDTWLMKYLATCYLPDLEAAIAILLFVIGKISAEDSWSHWNNVFKENVYIVLKQIGNTSSCPAKIGELVGEISCLSPDVLSDAFTSFNADTIAYQVTEKFLCTILKNYPTNVCLTQLQERIAVQSWIRICLFSTKNYEEITSNVMRLDNIPTCIKNSMNSPTDPLVTFIDILGTNKGLFISTPVLSRFCEMCFDNLDRSLTIHLPQIKNELVILRIYTCMALALIQCGSLLYDRYKTSSPVTKLISCLLFPTEFVMGKISHPFLDAIRKTWHLYFEGLLKLGVDNDNYIHRTLRDLISKYLPHYSVADSPIHLCLNRENTAKVILEKICSIYFKHPTREIELNVTKALKILDEYVKSSTAISLLKIVVNQTLFGLCEVYIFHNQRNLALSIIVYIVTCPFYDHLKEEILKSLLLLTEKHLAFNTKHYFNLIGILAKTIPSEIMILKESIVEKIKNIERIRGIGFDDNLRSHLASLSAELHC</sequence>
<protein>
    <recommendedName>
        <fullName evidence="1">MMS22-like C-terminal domain-containing protein</fullName>
    </recommendedName>
</protein>
<dbReference type="GO" id="GO:0031297">
    <property type="term" value="P:replication fork processing"/>
    <property type="evidence" value="ECO:0007669"/>
    <property type="project" value="InterPro"/>
</dbReference>
<dbReference type="InterPro" id="IPR042320">
    <property type="entry name" value="MMS22-like"/>
</dbReference>
<name>A0AAW1UZA4_9CUCU</name>
<dbReference type="EMBL" id="JARQZJ010000097">
    <property type="protein sequence ID" value="KAK9885828.1"/>
    <property type="molecule type" value="Genomic_DNA"/>
</dbReference>
<organism evidence="2 3">
    <name type="scientific">Henosepilachna vigintioctopunctata</name>
    <dbReference type="NCBI Taxonomy" id="420089"/>
    <lineage>
        <taxon>Eukaryota</taxon>
        <taxon>Metazoa</taxon>
        <taxon>Ecdysozoa</taxon>
        <taxon>Arthropoda</taxon>
        <taxon>Hexapoda</taxon>
        <taxon>Insecta</taxon>
        <taxon>Pterygota</taxon>
        <taxon>Neoptera</taxon>
        <taxon>Endopterygota</taxon>
        <taxon>Coleoptera</taxon>
        <taxon>Polyphaga</taxon>
        <taxon>Cucujiformia</taxon>
        <taxon>Coccinelloidea</taxon>
        <taxon>Coccinellidae</taxon>
        <taxon>Epilachninae</taxon>
        <taxon>Epilachnini</taxon>
        <taxon>Henosepilachna</taxon>
    </lineage>
</organism>
<dbReference type="InterPro" id="IPR029424">
    <property type="entry name" value="MMS22L_C"/>
</dbReference>
<reference evidence="2 3" key="1">
    <citation type="submission" date="2023-03" db="EMBL/GenBank/DDBJ databases">
        <title>Genome insight into feeding habits of ladybird beetles.</title>
        <authorList>
            <person name="Li H.-S."/>
            <person name="Huang Y.-H."/>
            <person name="Pang H."/>
        </authorList>
    </citation>
    <scope>NUCLEOTIDE SEQUENCE [LARGE SCALE GENOMIC DNA]</scope>
    <source>
        <strain evidence="2">SYSU_2023b</strain>
        <tissue evidence="2">Whole body</tissue>
    </source>
</reference>
<keyword evidence="3" id="KW-1185">Reference proteome</keyword>
<evidence type="ECO:0000313" key="3">
    <source>
        <dbReference type="Proteomes" id="UP001431783"/>
    </source>
</evidence>
<gene>
    <name evidence="2" type="ORF">WA026_013698</name>
</gene>
<dbReference type="Proteomes" id="UP001431783">
    <property type="component" value="Unassembled WGS sequence"/>
</dbReference>
<evidence type="ECO:0000313" key="2">
    <source>
        <dbReference type="EMBL" id="KAK9885828.1"/>
    </source>
</evidence>
<dbReference type="PANTHER" id="PTHR28547:SF1">
    <property type="entry name" value="PROTEIN MMS22-LIKE"/>
    <property type="match status" value="1"/>
</dbReference>
<feature type="domain" description="MMS22-like C-terminal" evidence="1">
    <location>
        <begin position="643"/>
        <end position="981"/>
    </location>
</feature>
<dbReference type="GO" id="GO:0043596">
    <property type="term" value="C:nuclear replication fork"/>
    <property type="evidence" value="ECO:0007669"/>
    <property type="project" value="TreeGrafter"/>
</dbReference>
<comment type="caution">
    <text evidence="2">The sequence shown here is derived from an EMBL/GenBank/DDBJ whole genome shotgun (WGS) entry which is preliminary data.</text>
</comment>
<dbReference type="PANTHER" id="PTHR28547">
    <property type="entry name" value="PROTEIN MMS22-LIKE"/>
    <property type="match status" value="1"/>
</dbReference>
<dbReference type="AlphaFoldDB" id="A0AAW1UZA4"/>
<dbReference type="GO" id="GO:0000724">
    <property type="term" value="P:double-strand break repair via homologous recombination"/>
    <property type="evidence" value="ECO:0007669"/>
    <property type="project" value="InterPro"/>
</dbReference>
<dbReference type="Pfam" id="PF14911">
    <property type="entry name" value="MMS22L_C"/>
    <property type="match status" value="1"/>
</dbReference>